<protein>
    <submittedName>
        <fullName evidence="1">8969_t:CDS:1</fullName>
    </submittedName>
</protein>
<comment type="caution">
    <text evidence="1">The sequence shown here is derived from an EMBL/GenBank/DDBJ whole genome shotgun (WGS) entry which is preliminary data.</text>
</comment>
<evidence type="ECO:0000313" key="2">
    <source>
        <dbReference type="Proteomes" id="UP000789759"/>
    </source>
</evidence>
<sequence length="473" mass="55373">WEFSSENLIFPIHLEQQIKVVLNDANFYLSIQMGTKNNAMLPQYHCRSEHFEAIENSLTKAISTVYQLMFHTETRYSGHLVIGWNNKDILEIIRSDIKFFPITCMVGEYKVFVFAIRHSSCAKWKYAGSGFQSSIIHIFERTRAIFVSRIENNDFILEIFQNSEIKKKYIDTNPDDVWKQSGQIRKFKGMQLFGLEDSIIQKLISKSRIPTCKPDEWTNESIIKPVFDYHSLLWTKSSNPNNEKESLANLYKTGFLMSSPIHIRTSTDKFWSCFDHALEDNKHTLNGKRHILSIIVDEFSYFELQHNLGVEKHTIAEACKYAQNYGYDVVPSQKLIIHHERMIPKMINQIEQFLIDKEIVNISSYKTDTATNQPIMYLQDNKTALWERFSEEYPNGIKHASFMTYLKGSRYIYQENLGGLCLTCNNYGYIVFSDIEALISTHIKNEYTQYSHKYCDDIYVENFQKNSTLLMMA</sequence>
<dbReference type="AlphaFoldDB" id="A0A9N9C469"/>
<dbReference type="EMBL" id="CAJVQA010003926">
    <property type="protein sequence ID" value="CAG8587116.1"/>
    <property type="molecule type" value="Genomic_DNA"/>
</dbReference>
<dbReference type="OrthoDB" id="2429297at2759"/>
<accession>A0A9N9C469</accession>
<organism evidence="1 2">
    <name type="scientific">Cetraspora pellucida</name>
    <dbReference type="NCBI Taxonomy" id="1433469"/>
    <lineage>
        <taxon>Eukaryota</taxon>
        <taxon>Fungi</taxon>
        <taxon>Fungi incertae sedis</taxon>
        <taxon>Mucoromycota</taxon>
        <taxon>Glomeromycotina</taxon>
        <taxon>Glomeromycetes</taxon>
        <taxon>Diversisporales</taxon>
        <taxon>Gigasporaceae</taxon>
        <taxon>Cetraspora</taxon>
    </lineage>
</organism>
<dbReference type="Proteomes" id="UP000789759">
    <property type="component" value="Unassembled WGS sequence"/>
</dbReference>
<proteinExistence type="predicted"/>
<evidence type="ECO:0000313" key="1">
    <source>
        <dbReference type="EMBL" id="CAG8587116.1"/>
    </source>
</evidence>
<name>A0A9N9C469_9GLOM</name>
<reference evidence="1" key="1">
    <citation type="submission" date="2021-06" db="EMBL/GenBank/DDBJ databases">
        <authorList>
            <person name="Kallberg Y."/>
            <person name="Tangrot J."/>
            <person name="Rosling A."/>
        </authorList>
    </citation>
    <scope>NUCLEOTIDE SEQUENCE</scope>
    <source>
        <strain evidence="1">FL966</strain>
    </source>
</reference>
<feature type="non-terminal residue" evidence="1">
    <location>
        <position position="473"/>
    </location>
</feature>
<keyword evidence="2" id="KW-1185">Reference proteome</keyword>
<gene>
    <name evidence="1" type="ORF">CPELLU_LOCUS6366</name>
</gene>